<keyword evidence="2" id="KW-0472">Membrane</keyword>
<feature type="transmembrane region" description="Helical" evidence="2">
    <location>
        <begin position="334"/>
        <end position="353"/>
    </location>
</feature>
<feature type="transmembrane region" description="Helical" evidence="2">
    <location>
        <begin position="127"/>
        <end position="150"/>
    </location>
</feature>
<proteinExistence type="predicted"/>
<feature type="compositionally biased region" description="Low complexity" evidence="1">
    <location>
        <begin position="255"/>
        <end position="267"/>
    </location>
</feature>
<accession>A0A0F7SVK4</accession>
<evidence type="ECO:0000256" key="1">
    <source>
        <dbReference type="SAM" id="MobiDB-lite"/>
    </source>
</evidence>
<evidence type="ECO:0000256" key="2">
    <source>
        <dbReference type="SAM" id="Phobius"/>
    </source>
</evidence>
<feature type="transmembrane region" description="Helical" evidence="2">
    <location>
        <begin position="178"/>
        <end position="200"/>
    </location>
</feature>
<feature type="transmembrane region" description="Helical" evidence="2">
    <location>
        <begin position="79"/>
        <end position="106"/>
    </location>
</feature>
<organism evidence="3">
    <name type="scientific">Phaffia rhodozyma</name>
    <name type="common">Yeast</name>
    <name type="synonym">Xanthophyllomyces dendrorhous</name>
    <dbReference type="NCBI Taxonomy" id="264483"/>
    <lineage>
        <taxon>Eukaryota</taxon>
        <taxon>Fungi</taxon>
        <taxon>Dikarya</taxon>
        <taxon>Basidiomycota</taxon>
        <taxon>Agaricomycotina</taxon>
        <taxon>Tremellomycetes</taxon>
        <taxon>Cystofilobasidiales</taxon>
        <taxon>Mrakiaceae</taxon>
        <taxon>Phaffia</taxon>
    </lineage>
</organism>
<reference evidence="3" key="1">
    <citation type="submission" date="2014-08" db="EMBL/GenBank/DDBJ databases">
        <authorList>
            <person name="Sharma Rahul"/>
            <person name="Thines Marco"/>
        </authorList>
    </citation>
    <scope>NUCLEOTIDE SEQUENCE</scope>
</reference>
<feature type="transmembrane region" description="Helical" evidence="2">
    <location>
        <begin position="15"/>
        <end position="36"/>
    </location>
</feature>
<dbReference type="EMBL" id="LN483332">
    <property type="protein sequence ID" value="CED85586.1"/>
    <property type="molecule type" value="Genomic_DNA"/>
</dbReference>
<sequence>MPKTSADYTRPSKFVVPYFFLQISCFVSLSTLLFTFQRIKGIHRDATLKNMLLIFIINSLFNSLLIFNGNLQSRTKEPSFGLCLVNGSAVMGGSSGLAGSAFSVVFRVFTRIVASQGYAIRIIDSKWFSFTLLALPWALWGGVASASVAISLRNRTLIHRAVFYCTVDEKKLEVTTTAITASVTGFTIIIQLMMFGLLIYHRRALRKVLRPASSSVVPSSSGSDQQSNQLDEENNIFLQPGVTFPPDSPQEGEESSSSAAAAAAAEGGTPGANGRKSGQKQSATQKRANKPRQLKGLHGGLVLRIGLFMFCVVLAFVISIVVADNFTSVTGDLAIASIGPAVFLIFASQDDVLRAWGLMKPKRDRLNSISSPSWLPSPDPHPNTSSIFNVIDTARSWISFKYLSRSQPDKPIGQGRDLETDSTSFQIGQIEITEEEPFVEILRRDGKSTSDLNELGLTDIKSATKSCS</sequence>
<protein>
    <submittedName>
        <fullName evidence="3">Uncharacterized protein</fullName>
    </submittedName>
</protein>
<name>A0A0F7SVK4_PHARH</name>
<feature type="transmembrane region" description="Helical" evidence="2">
    <location>
        <begin position="48"/>
        <end position="67"/>
    </location>
</feature>
<feature type="transmembrane region" description="Helical" evidence="2">
    <location>
        <begin position="301"/>
        <end position="322"/>
    </location>
</feature>
<keyword evidence="2" id="KW-1133">Transmembrane helix</keyword>
<evidence type="ECO:0000313" key="3">
    <source>
        <dbReference type="EMBL" id="CED85586.1"/>
    </source>
</evidence>
<feature type="region of interest" description="Disordered" evidence="1">
    <location>
        <begin position="241"/>
        <end position="291"/>
    </location>
</feature>
<dbReference type="AlphaFoldDB" id="A0A0F7SVK4"/>
<keyword evidence="2" id="KW-0812">Transmembrane</keyword>